<comment type="cofactor">
    <cofactor evidence="11">
        <name>(R)-lipoate</name>
        <dbReference type="ChEBI" id="CHEBI:83088"/>
    </cofactor>
    <text evidence="11">Binds 1 lipoyl cofactor covalently.</text>
</comment>
<dbReference type="Gene3D" id="2.40.50.100">
    <property type="match status" value="1"/>
</dbReference>
<comment type="similarity">
    <text evidence="3 11">Belongs to the 2-oxoacid dehydrogenase family.</text>
</comment>
<evidence type="ECO:0000256" key="3">
    <source>
        <dbReference type="ARBA" id="ARBA00007317"/>
    </source>
</evidence>
<dbReference type="Pfam" id="PF00364">
    <property type="entry name" value="Biotin_lipoyl"/>
    <property type="match status" value="1"/>
</dbReference>
<evidence type="ECO:0000256" key="6">
    <source>
        <dbReference type="ARBA" id="ARBA00022532"/>
    </source>
</evidence>
<dbReference type="RefSeq" id="WP_192905257.1">
    <property type="nucleotide sequence ID" value="NZ_JADBFD010000006.1"/>
</dbReference>
<feature type="compositionally biased region" description="Pro residues" evidence="12">
    <location>
        <begin position="157"/>
        <end position="172"/>
    </location>
</feature>
<evidence type="ECO:0000256" key="12">
    <source>
        <dbReference type="SAM" id="MobiDB-lite"/>
    </source>
</evidence>
<feature type="region of interest" description="Disordered" evidence="12">
    <location>
        <begin position="140"/>
        <end position="191"/>
    </location>
</feature>
<dbReference type="PROSITE" id="PS50968">
    <property type="entry name" value="BIOTINYL_LIPOYL"/>
    <property type="match status" value="1"/>
</dbReference>
<dbReference type="NCBIfam" id="TIGR01347">
    <property type="entry name" value="sucB"/>
    <property type="match status" value="1"/>
</dbReference>
<dbReference type="InterPro" id="IPR003016">
    <property type="entry name" value="2-oxoA_DH_lipoyl-BS"/>
</dbReference>
<dbReference type="EC" id="2.3.1.61" evidence="4 11"/>
<dbReference type="InterPro" id="IPR050537">
    <property type="entry name" value="2-oxoacid_dehydrogenase"/>
</dbReference>
<evidence type="ECO:0000259" key="13">
    <source>
        <dbReference type="PROSITE" id="PS50968"/>
    </source>
</evidence>
<feature type="domain" description="Peripheral subunit-binding (PSBD)" evidence="14">
    <location>
        <begin position="100"/>
        <end position="137"/>
    </location>
</feature>
<keyword evidence="9 11" id="KW-0012">Acyltransferase</keyword>
<keyword evidence="16" id="KW-1185">Reference proteome</keyword>
<evidence type="ECO:0000256" key="7">
    <source>
        <dbReference type="ARBA" id="ARBA00022679"/>
    </source>
</evidence>
<proteinExistence type="inferred from homology"/>
<evidence type="ECO:0000313" key="15">
    <source>
        <dbReference type="EMBL" id="MBE2887412.1"/>
    </source>
</evidence>
<evidence type="ECO:0000259" key="14">
    <source>
        <dbReference type="PROSITE" id="PS51826"/>
    </source>
</evidence>
<comment type="caution">
    <text evidence="15">The sequence shown here is derived from an EMBL/GenBank/DDBJ whole genome shotgun (WGS) entry which is preliminary data.</text>
</comment>
<feature type="domain" description="Lipoyl-binding" evidence="13">
    <location>
        <begin position="1"/>
        <end position="74"/>
    </location>
</feature>
<evidence type="ECO:0000256" key="1">
    <source>
        <dbReference type="ARBA" id="ARBA00004052"/>
    </source>
</evidence>
<reference evidence="15 16" key="1">
    <citation type="submission" date="2020-10" db="EMBL/GenBank/DDBJ databases">
        <title>Investigation of anaerobic biodegradation of phenanthrene by a sulfate-dependent Geobacter anodireducens strain PheS2.</title>
        <authorList>
            <person name="Zhang Z."/>
        </authorList>
    </citation>
    <scope>NUCLEOTIDE SEQUENCE [LARGE SCALE GENOMIC DNA]</scope>
    <source>
        <strain evidence="15 16">PheS2</strain>
    </source>
</reference>
<dbReference type="InterPro" id="IPR000089">
    <property type="entry name" value="Biotin_lipoyl"/>
</dbReference>
<dbReference type="InterPro" id="IPR004167">
    <property type="entry name" value="PSBD"/>
</dbReference>
<dbReference type="SUPFAM" id="SSF47005">
    <property type="entry name" value="Peripheral subunit-binding domain of 2-oxo acid dehydrogenase complex"/>
    <property type="match status" value="1"/>
</dbReference>
<dbReference type="Proteomes" id="UP000618926">
    <property type="component" value="Unassembled WGS sequence"/>
</dbReference>
<dbReference type="Gene3D" id="4.10.320.10">
    <property type="entry name" value="E3-binding domain"/>
    <property type="match status" value="1"/>
</dbReference>
<evidence type="ECO:0000256" key="5">
    <source>
        <dbReference type="ARBA" id="ARBA00019511"/>
    </source>
</evidence>
<comment type="catalytic activity">
    <reaction evidence="10 11">
        <text>N(6)-[(R)-dihydrolipoyl]-L-lysyl-[protein] + succinyl-CoA = N(6)-[(R)-S(8)-succinyldihydrolipoyl]-L-lysyl-[protein] + CoA</text>
        <dbReference type="Rhea" id="RHEA:15213"/>
        <dbReference type="Rhea" id="RHEA-COMP:10475"/>
        <dbReference type="Rhea" id="RHEA-COMP:20092"/>
        <dbReference type="ChEBI" id="CHEBI:57287"/>
        <dbReference type="ChEBI" id="CHEBI:57292"/>
        <dbReference type="ChEBI" id="CHEBI:83100"/>
        <dbReference type="ChEBI" id="CHEBI:83120"/>
        <dbReference type="EC" id="2.3.1.61"/>
    </reaction>
</comment>
<dbReference type="EMBL" id="JADBFD010000006">
    <property type="protein sequence ID" value="MBE2887412.1"/>
    <property type="molecule type" value="Genomic_DNA"/>
</dbReference>
<evidence type="ECO:0000256" key="9">
    <source>
        <dbReference type="ARBA" id="ARBA00023315"/>
    </source>
</evidence>
<comment type="function">
    <text evidence="1 11">E2 component of the 2-oxoglutarate dehydrogenase (OGDH) complex which catalyzes the second step in the conversion of 2-oxoglutarate to succinyl-CoA and CO(2).</text>
</comment>
<evidence type="ECO:0000313" key="16">
    <source>
        <dbReference type="Proteomes" id="UP000618926"/>
    </source>
</evidence>
<dbReference type="PANTHER" id="PTHR43416:SF5">
    <property type="entry name" value="DIHYDROLIPOYLLYSINE-RESIDUE SUCCINYLTRANSFERASE COMPONENT OF 2-OXOGLUTARATE DEHYDROGENASE COMPLEX, MITOCHONDRIAL"/>
    <property type="match status" value="1"/>
</dbReference>
<protein>
    <recommendedName>
        <fullName evidence="5 11">Dihydrolipoyllysine-residue succinyltransferase component of 2-oxoglutarate dehydrogenase complex</fullName>
        <ecNumber evidence="4 11">2.3.1.61</ecNumber>
    </recommendedName>
    <alternativeName>
        <fullName evidence="11">2-oxoglutarate dehydrogenase complex component E2</fullName>
    </alternativeName>
</protein>
<dbReference type="InterPro" id="IPR023213">
    <property type="entry name" value="CAT-like_dom_sf"/>
</dbReference>
<evidence type="ECO:0000256" key="4">
    <source>
        <dbReference type="ARBA" id="ARBA00012945"/>
    </source>
</evidence>
<dbReference type="PROSITE" id="PS51826">
    <property type="entry name" value="PSBD"/>
    <property type="match status" value="1"/>
</dbReference>
<dbReference type="NCBIfam" id="NF004309">
    <property type="entry name" value="PRK05704.1"/>
    <property type="match status" value="1"/>
</dbReference>
<comment type="pathway">
    <text evidence="2 11">Amino-acid degradation; L-lysine degradation via saccharopine pathway; glutaryl-CoA from L-lysine: step 6/6.</text>
</comment>
<dbReference type="Pfam" id="PF00198">
    <property type="entry name" value="2-oxoacid_dh"/>
    <property type="match status" value="1"/>
</dbReference>
<feature type="compositionally biased region" description="Low complexity" evidence="12">
    <location>
        <begin position="143"/>
        <end position="156"/>
    </location>
</feature>
<dbReference type="PANTHER" id="PTHR43416">
    <property type="entry name" value="DIHYDROLIPOYLLYSINE-RESIDUE SUCCINYLTRANSFERASE COMPONENT OF 2-OXOGLUTARATE DEHYDROGENASE COMPLEX, MITOCHONDRIAL-RELATED"/>
    <property type="match status" value="1"/>
</dbReference>
<dbReference type="Gene3D" id="3.30.559.10">
    <property type="entry name" value="Chloramphenicol acetyltransferase-like domain"/>
    <property type="match status" value="1"/>
</dbReference>
<keyword evidence="6 11" id="KW-0816">Tricarboxylic acid cycle</keyword>
<dbReference type="CDD" id="cd06849">
    <property type="entry name" value="lipoyl_domain"/>
    <property type="match status" value="1"/>
</dbReference>
<keyword evidence="7 11" id="KW-0808">Transferase</keyword>
<evidence type="ECO:0000256" key="8">
    <source>
        <dbReference type="ARBA" id="ARBA00022823"/>
    </source>
</evidence>
<gene>
    <name evidence="15" type="primary">odhB</name>
    <name evidence="15" type="ORF">IIE05_05455</name>
</gene>
<accession>A0ABR9NT19</accession>
<keyword evidence="8 11" id="KW-0450">Lipoyl</keyword>
<dbReference type="InterPro" id="IPR006255">
    <property type="entry name" value="SucB"/>
</dbReference>
<dbReference type="PROSITE" id="PS00189">
    <property type="entry name" value="LIPOYL"/>
    <property type="match status" value="1"/>
</dbReference>
<organism evidence="15 16">
    <name type="scientific">Geobacter anodireducens</name>
    <dbReference type="NCBI Taxonomy" id="1340425"/>
    <lineage>
        <taxon>Bacteria</taxon>
        <taxon>Pseudomonadati</taxon>
        <taxon>Thermodesulfobacteriota</taxon>
        <taxon>Desulfuromonadia</taxon>
        <taxon>Geobacterales</taxon>
        <taxon>Geobacteraceae</taxon>
        <taxon>Geobacter</taxon>
    </lineage>
</organism>
<name>A0ABR9NT19_9BACT</name>
<dbReference type="SUPFAM" id="SSF52777">
    <property type="entry name" value="CoA-dependent acyltransferases"/>
    <property type="match status" value="1"/>
</dbReference>
<feature type="region of interest" description="Disordered" evidence="12">
    <location>
        <begin position="78"/>
        <end position="109"/>
    </location>
</feature>
<sequence length="414" mass="44782">MEIKIPSVGESVFEALVATWLRQDGDAVRKDEPVCEIETDKITMELNAEADGVLSIAVPAGTTVKIGTVIGTIREGAAAPGAESPAPAQAAAAAPAAAPPFSPSVRKMARERGISPEAVPGTGRGGRVTVDDLFSFAEKREQVAPSPAPAQSVAPSPAAPQPPAQQPRPPAEQPRQSEPLEADRTTRTPMTPIRKRIAERLMAARQQTAMLTTFNEADLGRIVELRARHKEQFARRHGVSLGFMSFFVKACVEALKAFPLVNARIDGNDIVRHHYYNIGIAIGADKGLVVPVLRDADRLHFWEIEQAIAAFVEKIKTNRLELSDLEGGTFSITNGGVYGSLLSTPILNPPQSGVLGMHAIQDRPVARDGQVVIRPMMYLALSYDHRIIDGREAVGFLRTVKEYVEDPEELFLEG</sequence>
<dbReference type="GO" id="GO:0004149">
    <property type="term" value="F:dihydrolipoyllysine-residue succinyltransferase activity"/>
    <property type="evidence" value="ECO:0007669"/>
    <property type="project" value="UniProtKB-EC"/>
</dbReference>
<feature type="compositionally biased region" description="Low complexity" evidence="12">
    <location>
        <begin position="78"/>
        <end position="96"/>
    </location>
</feature>
<dbReference type="Pfam" id="PF02817">
    <property type="entry name" value="E3_binding"/>
    <property type="match status" value="1"/>
</dbReference>
<evidence type="ECO:0000256" key="2">
    <source>
        <dbReference type="ARBA" id="ARBA00005145"/>
    </source>
</evidence>
<dbReference type="SUPFAM" id="SSF51230">
    <property type="entry name" value="Single hybrid motif"/>
    <property type="match status" value="1"/>
</dbReference>
<dbReference type="InterPro" id="IPR001078">
    <property type="entry name" value="2-oxoacid_DH_actylTfrase"/>
</dbReference>
<dbReference type="InterPro" id="IPR036625">
    <property type="entry name" value="E3-bd_dom_sf"/>
</dbReference>
<evidence type="ECO:0000256" key="11">
    <source>
        <dbReference type="RuleBase" id="RU361138"/>
    </source>
</evidence>
<evidence type="ECO:0000256" key="10">
    <source>
        <dbReference type="ARBA" id="ARBA00052761"/>
    </source>
</evidence>
<dbReference type="InterPro" id="IPR011053">
    <property type="entry name" value="Single_hybrid_motif"/>
</dbReference>